<evidence type="ECO:0000313" key="2">
    <source>
        <dbReference type="EMBL" id="GEP94789.1"/>
    </source>
</evidence>
<dbReference type="AlphaFoldDB" id="A0A512RGE6"/>
<evidence type="ECO:0000313" key="3">
    <source>
        <dbReference type="Proteomes" id="UP000321436"/>
    </source>
</evidence>
<dbReference type="PANTHER" id="PTHR22916">
    <property type="entry name" value="GLYCOSYLTRANSFERASE"/>
    <property type="match status" value="1"/>
</dbReference>
<accession>A0A512RGE6</accession>
<reference evidence="2 3" key="1">
    <citation type="submission" date="2019-07" db="EMBL/GenBank/DDBJ databases">
        <title>Whole genome shotgun sequence of Chitinophaga cymbidii NBRC 109752.</title>
        <authorList>
            <person name="Hosoyama A."/>
            <person name="Uohara A."/>
            <person name="Ohji S."/>
            <person name="Ichikawa N."/>
        </authorList>
    </citation>
    <scope>NUCLEOTIDE SEQUENCE [LARGE SCALE GENOMIC DNA]</scope>
    <source>
        <strain evidence="2 3">NBRC 109752</strain>
    </source>
</reference>
<dbReference type="SUPFAM" id="SSF53448">
    <property type="entry name" value="Nucleotide-diphospho-sugar transferases"/>
    <property type="match status" value="1"/>
</dbReference>
<gene>
    <name evidence="2" type="ORF">CCY01nite_10490</name>
</gene>
<dbReference type="CDD" id="cd06433">
    <property type="entry name" value="GT_2_WfgS_like"/>
    <property type="match status" value="1"/>
</dbReference>
<keyword evidence="2" id="KW-0808">Transferase</keyword>
<dbReference type="InterPro" id="IPR029044">
    <property type="entry name" value="Nucleotide-diphossugar_trans"/>
</dbReference>
<dbReference type="InterPro" id="IPR001173">
    <property type="entry name" value="Glyco_trans_2-like"/>
</dbReference>
<proteinExistence type="predicted"/>
<name>A0A512RGE6_9BACT</name>
<organism evidence="2 3">
    <name type="scientific">Chitinophaga cymbidii</name>
    <dbReference type="NCBI Taxonomy" id="1096750"/>
    <lineage>
        <taxon>Bacteria</taxon>
        <taxon>Pseudomonadati</taxon>
        <taxon>Bacteroidota</taxon>
        <taxon>Chitinophagia</taxon>
        <taxon>Chitinophagales</taxon>
        <taxon>Chitinophagaceae</taxon>
        <taxon>Chitinophaga</taxon>
    </lineage>
</organism>
<dbReference type="Pfam" id="PF00535">
    <property type="entry name" value="Glycos_transf_2"/>
    <property type="match status" value="1"/>
</dbReference>
<dbReference type="OrthoDB" id="9788101at2"/>
<sequence>MKVSIITVCYNSKATIEETICSVIEQTVFSQVEYIVIDGASSDGTQDIINKYRGFVSVFVSERDKGLYDAMNKGIQRATGEIIGILNSDDLFNNNQVLENITQIFQSDNEIAGVYGNITYFRSENPNKVVRFWRSKPYYATFFEDGNVPPHPSLFVRKRVYDEIGLYYPSFKISSDYELMLRMIKVYRFKVHFIDMVIVRMRWGGESTKSLRNVVIGNKEIIQSWKRNGLNLPLIFFLKKLGIKLLQLVKL</sequence>
<protein>
    <submittedName>
        <fullName evidence="2">Glycosyl transferase</fullName>
    </submittedName>
</protein>
<dbReference type="EMBL" id="BKAU01000001">
    <property type="protein sequence ID" value="GEP94789.1"/>
    <property type="molecule type" value="Genomic_DNA"/>
</dbReference>
<dbReference type="PANTHER" id="PTHR22916:SF3">
    <property type="entry name" value="UDP-GLCNAC:BETAGAL BETA-1,3-N-ACETYLGLUCOSAMINYLTRANSFERASE-LIKE PROTEIN 1"/>
    <property type="match status" value="1"/>
</dbReference>
<feature type="domain" description="Glycosyltransferase 2-like" evidence="1">
    <location>
        <begin position="4"/>
        <end position="144"/>
    </location>
</feature>
<keyword evidence="3" id="KW-1185">Reference proteome</keyword>
<dbReference type="Proteomes" id="UP000321436">
    <property type="component" value="Unassembled WGS sequence"/>
</dbReference>
<evidence type="ECO:0000259" key="1">
    <source>
        <dbReference type="Pfam" id="PF00535"/>
    </source>
</evidence>
<dbReference type="GO" id="GO:0016758">
    <property type="term" value="F:hexosyltransferase activity"/>
    <property type="evidence" value="ECO:0007669"/>
    <property type="project" value="UniProtKB-ARBA"/>
</dbReference>
<dbReference type="Gene3D" id="3.90.550.10">
    <property type="entry name" value="Spore Coat Polysaccharide Biosynthesis Protein SpsA, Chain A"/>
    <property type="match status" value="1"/>
</dbReference>
<comment type="caution">
    <text evidence="2">The sequence shown here is derived from an EMBL/GenBank/DDBJ whole genome shotgun (WGS) entry which is preliminary data.</text>
</comment>